<organism evidence="1 2">
    <name type="scientific">Paramuricea clavata</name>
    <name type="common">Red gorgonian</name>
    <name type="synonym">Violescent sea-whip</name>
    <dbReference type="NCBI Taxonomy" id="317549"/>
    <lineage>
        <taxon>Eukaryota</taxon>
        <taxon>Metazoa</taxon>
        <taxon>Cnidaria</taxon>
        <taxon>Anthozoa</taxon>
        <taxon>Octocorallia</taxon>
        <taxon>Malacalcyonacea</taxon>
        <taxon>Plexauridae</taxon>
        <taxon>Paramuricea</taxon>
    </lineage>
</organism>
<protein>
    <submittedName>
        <fullName evidence="1">Uncharacterized protein</fullName>
    </submittedName>
</protein>
<dbReference type="Proteomes" id="UP001152795">
    <property type="component" value="Unassembled WGS sequence"/>
</dbReference>
<sequence length="196" mass="22627">MLVQNLEVALIAYINTVNGAQCRGKPVHLTRGSTDEYCSKVQERLDRLIIFLRGSQKTKKELKEAYPEDNDYFSQIWQVQKDHMVEKLPTNYVFLLLPCYKPNCLHPVCTKGLLREPETWFKNGPPLFFIPLPIPDPARSSGGPCKSCKDDCNGHYLPPERQYEFVKKHGSEYCTQPPSKVLKEFAKTMKHVLKKR</sequence>
<dbReference type="EMBL" id="CACRXK020000216">
    <property type="protein sequence ID" value="CAB3979643.1"/>
    <property type="molecule type" value="Genomic_DNA"/>
</dbReference>
<dbReference type="AlphaFoldDB" id="A0A6S7FRL3"/>
<evidence type="ECO:0000313" key="1">
    <source>
        <dbReference type="EMBL" id="CAB3979643.1"/>
    </source>
</evidence>
<reference evidence="1" key="1">
    <citation type="submission" date="2020-04" db="EMBL/GenBank/DDBJ databases">
        <authorList>
            <person name="Alioto T."/>
            <person name="Alioto T."/>
            <person name="Gomez Garrido J."/>
        </authorList>
    </citation>
    <scope>NUCLEOTIDE SEQUENCE</scope>
    <source>
        <strain evidence="1">A484AB</strain>
    </source>
</reference>
<keyword evidence="2" id="KW-1185">Reference proteome</keyword>
<proteinExistence type="predicted"/>
<accession>A0A6S7FRL3</accession>
<name>A0A6S7FRL3_PARCT</name>
<comment type="caution">
    <text evidence="1">The sequence shown here is derived from an EMBL/GenBank/DDBJ whole genome shotgun (WGS) entry which is preliminary data.</text>
</comment>
<evidence type="ECO:0000313" key="2">
    <source>
        <dbReference type="Proteomes" id="UP001152795"/>
    </source>
</evidence>
<gene>
    <name evidence="1" type="ORF">PACLA_8A039803</name>
</gene>